<dbReference type="SUPFAM" id="SSF55120">
    <property type="entry name" value="Pseudouridine synthase"/>
    <property type="match status" value="1"/>
</dbReference>
<dbReference type="InterPro" id="IPR020103">
    <property type="entry name" value="PsdUridine_synth_cat_dom_sf"/>
</dbReference>
<dbReference type="Proteomes" id="UP000095751">
    <property type="component" value="Unassembled WGS sequence"/>
</dbReference>
<dbReference type="CDD" id="cd02869">
    <property type="entry name" value="PseudoU_synth_RluA_like"/>
    <property type="match status" value="1"/>
</dbReference>
<organism evidence="3 4">
    <name type="scientific">Fragilariopsis cylindrus CCMP1102</name>
    <dbReference type="NCBI Taxonomy" id="635003"/>
    <lineage>
        <taxon>Eukaryota</taxon>
        <taxon>Sar</taxon>
        <taxon>Stramenopiles</taxon>
        <taxon>Ochrophyta</taxon>
        <taxon>Bacillariophyta</taxon>
        <taxon>Bacillariophyceae</taxon>
        <taxon>Bacillariophycidae</taxon>
        <taxon>Bacillariales</taxon>
        <taxon>Bacillariaceae</taxon>
        <taxon>Fragilariopsis</taxon>
    </lineage>
</organism>
<dbReference type="InParanoid" id="A0A1E7EUS4"/>
<dbReference type="PANTHER" id="PTHR21600">
    <property type="entry name" value="MITOCHONDRIAL RNA PSEUDOURIDINE SYNTHASE"/>
    <property type="match status" value="1"/>
</dbReference>
<evidence type="ECO:0000259" key="2">
    <source>
        <dbReference type="Pfam" id="PF00849"/>
    </source>
</evidence>
<dbReference type="GO" id="GO:0009982">
    <property type="term" value="F:pseudouridine synthase activity"/>
    <property type="evidence" value="ECO:0007669"/>
    <property type="project" value="InterPro"/>
</dbReference>
<keyword evidence="4" id="KW-1185">Reference proteome</keyword>
<comment type="similarity">
    <text evidence="1">Belongs to the pseudouridine synthase RluA family.</text>
</comment>
<dbReference type="EMBL" id="KV784375">
    <property type="protein sequence ID" value="OEU09607.1"/>
    <property type="molecule type" value="Genomic_DNA"/>
</dbReference>
<dbReference type="InterPro" id="IPR050188">
    <property type="entry name" value="RluA_PseudoU_synthase"/>
</dbReference>
<gene>
    <name evidence="3" type="ORF">FRACYDRAFT_194970</name>
</gene>
<dbReference type="KEGG" id="fcy:FRACYDRAFT_194970"/>
<proteinExistence type="inferred from homology"/>
<reference evidence="3 4" key="1">
    <citation type="submission" date="2016-09" db="EMBL/GenBank/DDBJ databases">
        <title>Extensive genetic diversity and differential bi-allelic expression allows diatom success in the polar Southern Ocean.</title>
        <authorList>
            <consortium name="DOE Joint Genome Institute"/>
            <person name="Mock T."/>
            <person name="Otillar R.P."/>
            <person name="Strauss J."/>
            <person name="Dupont C."/>
            <person name="Frickenhaus S."/>
            <person name="Maumus F."/>
            <person name="Mcmullan M."/>
            <person name="Sanges R."/>
            <person name="Schmutz J."/>
            <person name="Toseland A."/>
            <person name="Valas R."/>
            <person name="Veluchamy A."/>
            <person name="Ward B.J."/>
            <person name="Allen A."/>
            <person name="Barry K."/>
            <person name="Falciatore A."/>
            <person name="Ferrante M."/>
            <person name="Fortunato A.E."/>
            <person name="Gloeckner G."/>
            <person name="Gruber A."/>
            <person name="Hipkin R."/>
            <person name="Janech M."/>
            <person name="Kroth P."/>
            <person name="Leese F."/>
            <person name="Lindquist E."/>
            <person name="Lyon B.R."/>
            <person name="Martin J."/>
            <person name="Mayer C."/>
            <person name="Parker M."/>
            <person name="Quesneville H."/>
            <person name="Raymond J."/>
            <person name="Uhlig C."/>
            <person name="Valentin K.U."/>
            <person name="Worden A.Z."/>
            <person name="Armbrust E.V."/>
            <person name="Bowler C."/>
            <person name="Green B."/>
            <person name="Moulton V."/>
            <person name="Van Oosterhout C."/>
            <person name="Grigoriev I."/>
        </authorList>
    </citation>
    <scope>NUCLEOTIDE SEQUENCE [LARGE SCALE GENOMIC DNA]</scope>
    <source>
        <strain evidence="3 4">CCMP1102</strain>
    </source>
</reference>
<dbReference type="AlphaFoldDB" id="A0A1E7EUS4"/>
<name>A0A1E7EUS4_9STRA</name>
<dbReference type="PANTHER" id="PTHR21600:SF87">
    <property type="entry name" value="RNA PSEUDOURIDYLATE SYNTHASE DOMAIN-CONTAINING PROTEIN 1"/>
    <property type="match status" value="1"/>
</dbReference>
<accession>A0A1E7EUS4</accession>
<dbReference type="InterPro" id="IPR006224">
    <property type="entry name" value="PsdUridine_synth_RluA-like_CS"/>
</dbReference>
<dbReference type="PROSITE" id="PS01129">
    <property type="entry name" value="PSI_RLU"/>
    <property type="match status" value="1"/>
</dbReference>
<evidence type="ECO:0000313" key="4">
    <source>
        <dbReference type="Proteomes" id="UP000095751"/>
    </source>
</evidence>
<dbReference type="Gene3D" id="3.30.2350.10">
    <property type="entry name" value="Pseudouridine synthase"/>
    <property type="match status" value="1"/>
</dbReference>
<protein>
    <submittedName>
        <fullName evidence="3">Pseudouridine synthase</fullName>
    </submittedName>
</protein>
<evidence type="ECO:0000256" key="1">
    <source>
        <dbReference type="ARBA" id="ARBA00010876"/>
    </source>
</evidence>
<dbReference type="InterPro" id="IPR006145">
    <property type="entry name" value="PsdUridine_synth_RsuA/RluA"/>
</dbReference>
<evidence type="ECO:0000313" key="3">
    <source>
        <dbReference type="EMBL" id="OEU09607.1"/>
    </source>
</evidence>
<feature type="domain" description="Pseudouridine synthase RsuA/RluA-like" evidence="2">
    <location>
        <begin position="86"/>
        <end position="260"/>
    </location>
</feature>
<dbReference type="GO" id="GO:0003723">
    <property type="term" value="F:RNA binding"/>
    <property type="evidence" value="ECO:0007669"/>
    <property type="project" value="InterPro"/>
</dbReference>
<dbReference type="Pfam" id="PF00849">
    <property type="entry name" value="PseudoU_synth_2"/>
    <property type="match status" value="1"/>
</dbReference>
<sequence>MMLDPDEYSTRSHARKACRKANIIIHREDLDLVNIEDNEWIRCRTGDRIFPGDVLAKQVRMGDGKFPSMRHPRPPFDLPVIFEDDHFAIVDKPAGIVVYANRGGGHGMMTVRAAITFAVKPSRPGTYSILRRPQPVHRLDKATSGLLLIAKTKPSMINLSYQFRDRKIKKTYTAIVNGIPPPGDAISAVEAHRLGVDVDPGVNGKDEWQIIDHALDEKSAVTVWKVIKSSKSIHARDNVLTSIELKPKTGRFHQLRRHMSWVLDCPIAGDDKYDGGGDAMRLRGEGLHLCSNKVTLEHPSYNDMEEEGIAIFQQLSEKEKEGLWMSPEGKVMVTACIDIPDKFESFISEENNGYIKQTSEEV</sequence>
<dbReference type="GO" id="GO:0000455">
    <property type="term" value="P:enzyme-directed rRNA pseudouridine synthesis"/>
    <property type="evidence" value="ECO:0007669"/>
    <property type="project" value="TreeGrafter"/>
</dbReference>
<dbReference type="OrthoDB" id="424794at2759"/>